<dbReference type="InterPro" id="IPR046787">
    <property type="entry name" value="DnaT_2"/>
</dbReference>
<organism evidence="2 3">
    <name type="scientific">Stenotrophomonas phage Salva</name>
    <dbReference type="NCBI Taxonomy" id="2801524"/>
    <lineage>
        <taxon>Viruses</taxon>
        <taxon>Duplodnaviria</taxon>
        <taxon>Heunggongvirae</taxon>
        <taxon>Uroviricota</taxon>
        <taxon>Caudoviricetes</taxon>
        <taxon>Beaumontvirinae</taxon>
        <taxon>Salvavirus</taxon>
        <taxon>Salvavirus salva</taxon>
    </lineage>
</organism>
<accession>A0A8B6Q851</accession>
<evidence type="ECO:0000259" key="1">
    <source>
        <dbReference type="Pfam" id="PF20557"/>
    </source>
</evidence>
<evidence type="ECO:0000313" key="3">
    <source>
        <dbReference type="Proteomes" id="UP000595272"/>
    </source>
</evidence>
<name>A0A8B6Q851_9CAUD</name>
<proteinExistence type="predicted"/>
<dbReference type="EMBL" id="MW393850">
    <property type="protein sequence ID" value="QQM18206.1"/>
    <property type="molecule type" value="Genomic_DNA"/>
</dbReference>
<gene>
    <name evidence="2" type="ORF">CPT_Salva_042</name>
</gene>
<keyword evidence="3" id="KW-1185">Reference proteome</keyword>
<feature type="domain" description="Putative DnaT-like" evidence="1">
    <location>
        <begin position="1"/>
        <end position="164"/>
    </location>
</feature>
<dbReference type="Proteomes" id="UP000595272">
    <property type="component" value="Segment"/>
</dbReference>
<evidence type="ECO:0000313" key="2">
    <source>
        <dbReference type="EMBL" id="QQM18206.1"/>
    </source>
</evidence>
<protein>
    <recommendedName>
        <fullName evidence="1">Putative DnaT-like domain-containing protein</fullName>
    </recommendedName>
</protein>
<dbReference type="Pfam" id="PF20557">
    <property type="entry name" value="DnaT_2"/>
    <property type="match status" value="1"/>
</dbReference>
<sequence>MSIVVEDGTGLMDANSYVSVEYADDYFAMRGNPTWNALSEADKEFALVNATDYIDQRWSCFKGELLNPYQALMFPRTLWEGIPANLKRACCEYAVIATERPLWFIPEVDESGFAVQERKEKVGPIEESVKYAVGEYSGATARTTYLSFPKADQLMSSYICNTQGRVIRA</sequence>
<reference evidence="2 3" key="1">
    <citation type="submission" date="2020-12" db="EMBL/GenBank/DDBJ databases">
        <title>Complete genome sequence of Stenotrophomonas maltophilia phage Salva.</title>
        <authorList>
            <person name="Jefferson B."/>
            <person name="Yao G."/>
            <person name="Clark J."/>
            <person name="Le T."/>
            <person name="Young R."/>
            <person name="Gonzalez C."/>
            <person name="Liu M."/>
        </authorList>
    </citation>
    <scope>NUCLEOTIDE SEQUENCE [LARGE SCALE GENOMIC DNA]</scope>
</reference>